<gene>
    <name evidence="6" type="ORF">KVG22_00055</name>
</gene>
<evidence type="ECO:0000313" key="7">
    <source>
        <dbReference type="Proteomes" id="UP000777661"/>
    </source>
</evidence>
<keyword evidence="4" id="KW-0186">Copper</keyword>
<feature type="domain" description="Blue (type 1) copper" evidence="5">
    <location>
        <begin position="42"/>
        <end position="132"/>
    </location>
</feature>
<dbReference type="InterPro" id="IPR008972">
    <property type="entry name" value="Cupredoxin"/>
</dbReference>
<dbReference type="EMBL" id="JAHSQO010000001">
    <property type="protein sequence ID" value="MBY8914964.1"/>
    <property type="molecule type" value="Genomic_DNA"/>
</dbReference>
<dbReference type="Pfam" id="PF00127">
    <property type="entry name" value="Copper-bind"/>
    <property type="match status" value="1"/>
</dbReference>
<dbReference type="Proteomes" id="UP000777661">
    <property type="component" value="Unassembled WGS sequence"/>
</dbReference>
<dbReference type="PROSITE" id="PS51318">
    <property type="entry name" value="TAT"/>
    <property type="match status" value="1"/>
</dbReference>
<evidence type="ECO:0000313" key="6">
    <source>
        <dbReference type="EMBL" id="MBY8914964.1"/>
    </source>
</evidence>
<sequence>MKPSRRRFLQLGGGLAATLATARTLHSAPLEVIEMRGTPRGERIWFSPVGLAVAPGTVLRFVNRDPVNSHTATAYHPENFDRKRRIPLKASPWDSGFLLPEESFEVVLDVPGVYDYHCIPHEMAGMVGRIVVGQPDTPGFEDASSASDDLPPGALEVFPAVPDILARGRIEGDAG</sequence>
<evidence type="ECO:0000256" key="1">
    <source>
        <dbReference type="ARBA" id="ARBA00022448"/>
    </source>
</evidence>
<evidence type="ECO:0000256" key="4">
    <source>
        <dbReference type="ARBA" id="ARBA00023008"/>
    </source>
</evidence>
<evidence type="ECO:0000256" key="3">
    <source>
        <dbReference type="ARBA" id="ARBA00022982"/>
    </source>
</evidence>
<dbReference type="InterPro" id="IPR028871">
    <property type="entry name" value="BlueCu_1_BS"/>
</dbReference>
<keyword evidence="3" id="KW-0249">Electron transport</keyword>
<dbReference type="InterPro" id="IPR006311">
    <property type="entry name" value="TAT_signal"/>
</dbReference>
<evidence type="ECO:0000256" key="2">
    <source>
        <dbReference type="ARBA" id="ARBA00022723"/>
    </source>
</evidence>
<protein>
    <recommendedName>
        <fullName evidence="5">Blue (type 1) copper domain-containing protein</fullName>
    </recommendedName>
</protein>
<keyword evidence="1" id="KW-0813">Transport</keyword>
<dbReference type="Gene3D" id="2.60.40.420">
    <property type="entry name" value="Cupredoxins - blue copper proteins"/>
    <property type="match status" value="1"/>
</dbReference>
<organism evidence="6 7">
    <name type="scientific">Nitratireductor rhodophyticola</name>
    <dbReference type="NCBI Taxonomy" id="2854036"/>
    <lineage>
        <taxon>Bacteria</taxon>
        <taxon>Pseudomonadati</taxon>
        <taxon>Pseudomonadota</taxon>
        <taxon>Alphaproteobacteria</taxon>
        <taxon>Hyphomicrobiales</taxon>
        <taxon>Phyllobacteriaceae</taxon>
        <taxon>Nitratireductor</taxon>
    </lineage>
</organism>
<proteinExistence type="predicted"/>
<reference evidence="6 7" key="1">
    <citation type="submission" date="2021-06" db="EMBL/GenBank/DDBJ databases">
        <title>Nitratireductor porphyridii sp. nov., isolated from a small marine red alga, Porphyridium purpureum in South Korea.</title>
        <authorList>
            <person name="Kim K.H."/>
            <person name="Kristyanto S."/>
            <person name="Jeon C.O."/>
        </authorList>
    </citation>
    <scope>NUCLEOTIDE SEQUENCE [LARGE SCALE GENOMIC DNA]</scope>
    <source>
        <strain evidence="6 7">R6</strain>
    </source>
</reference>
<dbReference type="RefSeq" id="WP_065817699.1">
    <property type="nucleotide sequence ID" value="NZ_JAHSSF010000001.1"/>
</dbReference>
<evidence type="ECO:0000259" key="5">
    <source>
        <dbReference type="Pfam" id="PF00127"/>
    </source>
</evidence>
<name>A0ABS7R2T1_9HYPH</name>
<dbReference type="PROSITE" id="PS00196">
    <property type="entry name" value="COPPER_BLUE"/>
    <property type="match status" value="1"/>
</dbReference>
<dbReference type="SUPFAM" id="SSF49503">
    <property type="entry name" value="Cupredoxins"/>
    <property type="match status" value="1"/>
</dbReference>
<comment type="caution">
    <text evidence="6">The sequence shown here is derived from an EMBL/GenBank/DDBJ whole genome shotgun (WGS) entry which is preliminary data.</text>
</comment>
<accession>A0ABS7R2T1</accession>
<dbReference type="InterPro" id="IPR000923">
    <property type="entry name" value="BlueCu_1"/>
</dbReference>
<keyword evidence="7" id="KW-1185">Reference proteome</keyword>
<keyword evidence="2" id="KW-0479">Metal-binding</keyword>